<dbReference type="EC" id="1.14.13.83" evidence="9"/>
<dbReference type="GO" id="GO:0051539">
    <property type="term" value="F:4 iron, 4 sulfur cluster binding"/>
    <property type="evidence" value="ECO:0007669"/>
    <property type="project" value="UniProtKB-KW"/>
</dbReference>
<dbReference type="InterPro" id="IPR006067">
    <property type="entry name" value="NO2/SO3_Rdtase_4Fe4S_dom"/>
</dbReference>
<dbReference type="InterPro" id="IPR051329">
    <property type="entry name" value="NIR_SIR_4Fe-4S"/>
</dbReference>
<proteinExistence type="predicted"/>
<evidence type="ECO:0000313" key="10">
    <source>
        <dbReference type="Proteomes" id="UP000223606"/>
    </source>
</evidence>
<dbReference type="Pfam" id="PF03460">
    <property type="entry name" value="NIR_SIR_ferr"/>
    <property type="match status" value="2"/>
</dbReference>
<keyword evidence="4 9" id="KW-0560">Oxidoreductase</keyword>
<feature type="domain" description="Nitrite/sulphite reductase 4Fe-4S" evidence="7">
    <location>
        <begin position="108"/>
        <end position="250"/>
    </location>
</feature>
<protein>
    <submittedName>
        <fullName evidence="9">Precorrin-3B synthase</fullName>
        <ecNumber evidence="9">1.14.13.83</ecNumber>
    </submittedName>
</protein>
<evidence type="ECO:0000259" key="7">
    <source>
        <dbReference type="Pfam" id="PF01077"/>
    </source>
</evidence>
<evidence type="ECO:0000256" key="4">
    <source>
        <dbReference type="ARBA" id="ARBA00023002"/>
    </source>
</evidence>
<dbReference type="RefSeq" id="WP_099556957.1">
    <property type="nucleotide sequence ID" value="NZ_LT960614.1"/>
</dbReference>
<evidence type="ECO:0000256" key="6">
    <source>
        <dbReference type="ARBA" id="ARBA00023014"/>
    </source>
</evidence>
<evidence type="ECO:0000259" key="8">
    <source>
        <dbReference type="Pfam" id="PF03460"/>
    </source>
</evidence>
<organism evidence="9 10">
    <name type="scientific">Hartmannibacter diazotrophicus</name>
    <dbReference type="NCBI Taxonomy" id="1482074"/>
    <lineage>
        <taxon>Bacteria</taxon>
        <taxon>Pseudomonadati</taxon>
        <taxon>Pseudomonadota</taxon>
        <taxon>Alphaproteobacteria</taxon>
        <taxon>Hyphomicrobiales</taxon>
        <taxon>Pleomorphomonadaceae</taxon>
        <taxon>Hartmannibacter</taxon>
    </lineage>
</organism>
<dbReference type="PANTHER" id="PTHR32439:SF9">
    <property type="entry name" value="BLR3264 PROTEIN"/>
    <property type="match status" value="1"/>
</dbReference>
<keyword evidence="1" id="KW-0004">4Fe-4S</keyword>
<dbReference type="KEGG" id="hdi:HDIA_3058"/>
<keyword evidence="3" id="KW-0479">Metal-binding</keyword>
<keyword evidence="10" id="KW-1185">Reference proteome</keyword>
<dbReference type="AlphaFoldDB" id="A0A2C9D8U4"/>
<dbReference type="GO" id="GO:0046872">
    <property type="term" value="F:metal ion binding"/>
    <property type="evidence" value="ECO:0007669"/>
    <property type="project" value="UniProtKB-KW"/>
</dbReference>
<feature type="domain" description="Nitrite/Sulfite reductase ferredoxin-like" evidence="8">
    <location>
        <begin position="31"/>
        <end position="96"/>
    </location>
</feature>
<dbReference type="SUPFAM" id="SSF55124">
    <property type="entry name" value="Nitrite/Sulfite reductase N-terminal domain-like"/>
    <property type="match status" value="2"/>
</dbReference>
<dbReference type="GO" id="GO:0020037">
    <property type="term" value="F:heme binding"/>
    <property type="evidence" value="ECO:0007669"/>
    <property type="project" value="InterPro"/>
</dbReference>
<dbReference type="Proteomes" id="UP000223606">
    <property type="component" value="Chromosome 1"/>
</dbReference>
<sequence>MSTVLHPTSDHSHVKGVLSRTKGWCPGALRPMQSGDGLIVRLRRTGGIYPRGLFAEVAILAQRFGNGLVDLSARSNLQIRGVSEETLPGLHDALRALGLLDADAASEAVRNVIGSPLSGCDPSALIDGLSLVRALEDALVAAPHLHELPGKFGFLVDDGGSLPLDDIACDIRLKGVGGDDAPLVELAIGGDARTASAVGLVRPSDAVSAALALAHAFLSLRQALGPMPRRMAGLVSAVGLEAIVEAASKHSGLFGSPVIQNGSSQHSATPPNTGSGPNVIGARTDFLGVGAPFGRLTSAQMKVIADVTATDIRLTPWRALLLPATGADALPALSSAGLITSPDDPRLCVAACPGAPDCSSAEIETREAASRLAPLAKSLGLTLHVSGCPKGCAHPKAAPVTLVGRAGRFDLVVDGRTDDLPTRRALAIDDIEGCLRDIAASGKEER</sequence>
<name>A0A2C9D8U4_9HYPH</name>
<accession>A0A2C9D8U4</accession>
<dbReference type="Gene3D" id="3.30.413.10">
    <property type="entry name" value="Sulfite Reductase Hemoprotein, domain 1"/>
    <property type="match status" value="2"/>
</dbReference>
<keyword evidence="5" id="KW-0408">Iron</keyword>
<dbReference type="EMBL" id="LT960614">
    <property type="protein sequence ID" value="SON56599.1"/>
    <property type="molecule type" value="Genomic_DNA"/>
</dbReference>
<evidence type="ECO:0000256" key="3">
    <source>
        <dbReference type="ARBA" id="ARBA00022723"/>
    </source>
</evidence>
<evidence type="ECO:0000256" key="1">
    <source>
        <dbReference type="ARBA" id="ARBA00022485"/>
    </source>
</evidence>
<dbReference type="GO" id="GO:0043818">
    <property type="term" value="F:precorrin-3B synthase activity"/>
    <property type="evidence" value="ECO:0007669"/>
    <property type="project" value="UniProtKB-EC"/>
</dbReference>
<evidence type="ECO:0000256" key="2">
    <source>
        <dbReference type="ARBA" id="ARBA00022617"/>
    </source>
</evidence>
<dbReference type="NCBIfam" id="TIGR02435">
    <property type="entry name" value="CobG"/>
    <property type="match status" value="1"/>
</dbReference>
<keyword evidence="6" id="KW-0411">Iron-sulfur</keyword>
<dbReference type="InterPro" id="IPR005117">
    <property type="entry name" value="NiRdtase/SiRdtase_haem-b_fer"/>
</dbReference>
<evidence type="ECO:0000256" key="5">
    <source>
        <dbReference type="ARBA" id="ARBA00023004"/>
    </source>
</evidence>
<dbReference type="Pfam" id="PF01077">
    <property type="entry name" value="NIR_SIR"/>
    <property type="match status" value="1"/>
</dbReference>
<dbReference type="PANTHER" id="PTHR32439">
    <property type="entry name" value="FERREDOXIN--NITRITE REDUCTASE, CHLOROPLASTIC"/>
    <property type="match status" value="1"/>
</dbReference>
<evidence type="ECO:0000313" key="9">
    <source>
        <dbReference type="EMBL" id="SON56599.1"/>
    </source>
</evidence>
<dbReference type="InterPro" id="IPR012798">
    <property type="entry name" value="Cbl_synth_CobG-like"/>
</dbReference>
<dbReference type="InterPro" id="IPR036136">
    <property type="entry name" value="Nit/Sulf_reduc_fer-like_dom_sf"/>
</dbReference>
<dbReference type="InterPro" id="IPR045854">
    <property type="entry name" value="NO2/SO3_Rdtase_4Fe4S_sf"/>
</dbReference>
<gene>
    <name evidence="9" type="primary">cobG</name>
    <name evidence="9" type="ORF">HDIA_3058</name>
</gene>
<reference evidence="10" key="1">
    <citation type="submission" date="2017-09" db="EMBL/GenBank/DDBJ databases">
        <title>Genome sequence of Nannocystis excedens DSM 71.</title>
        <authorList>
            <person name="Blom J."/>
        </authorList>
    </citation>
    <scope>NUCLEOTIDE SEQUENCE [LARGE SCALE GENOMIC DNA]</scope>
    <source>
        <strain evidence="10">type strain: E19</strain>
    </source>
</reference>
<feature type="domain" description="Nitrite/Sulfite reductase ferredoxin-like" evidence="8">
    <location>
        <begin position="286"/>
        <end position="334"/>
    </location>
</feature>
<dbReference type="OrthoDB" id="7459360at2"/>
<keyword evidence="2" id="KW-0349">Heme</keyword>
<dbReference type="Gene3D" id="3.90.480.10">
    <property type="entry name" value="Sulfite Reductase Hemoprotein,Domain 2"/>
    <property type="match status" value="1"/>
</dbReference>
<dbReference type="SUPFAM" id="SSF56014">
    <property type="entry name" value="Nitrite and sulphite reductase 4Fe-4S domain-like"/>
    <property type="match status" value="2"/>
</dbReference>